<evidence type="ECO:0000256" key="7">
    <source>
        <dbReference type="ARBA" id="ARBA00022842"/>
    </source>
</evidence>
<dbReference type="InterPro" id="IPR024932">
    <property type="entry name" value="ApbE"/>
</dbReference>
<evidence type="ECO:0000256" key="3">
    <source>
        <dbReference type="ARBA" id="ARBA00022630"/>
    </source>
</evidence>
<keyword evidence="5 10" id="KW-0479">Metal-binding</keyword>
<dbReference type="AlphaFoldDB" id="A0AA36Y6C0"/>
<dbReference type="Pfam" id="PF02424">
    <property type="entry name" value="ApbE"/>
    <property type="match status" value="1"/>
</dbReference>
<feature type="binding site" evidence="11">
    <location>
        <position position="289"/>
    </location>
    <ligand>
        <name>Mg(2+)</name>
        <dbReference type="ChEBI" id="CHEBI:18420"/>
    </ligand>
</feature>
<dbReference type="EMBL" id="AGEL01000003">
    <property type="protein sequence ID" value="EHO17976.1"/>
    <property type="molecule type" value="Genomic_DNA"/>
</dbReference>
<dbReference type="EC" id="2.7.1.180" evidence="1 10"/>
<evidence type="ECO:0000256" key="2">
    <source>
        <dbReference type="ARBA" id="ARBA00016337"/>
    </source>
</evidence>
<dbReference type="GeneID" id="86939959"/>
<sequence length="336" mass="36979">MKKKSLAALCLIAVLLIGILWRLQAERMNRKPLERSGFLFDTVIAVSLYDKQDETVLDEAFQLLEHYEEVFSPTKTDSELYRMNHRGSGVTTWKASPAMLDMVKLGLRYSELSDGAFDVTVLPLSSLWNFSGGEPKLPSEAEIQAALAKVDYRRVHIEGDVIDFGDDVTQIDSGSTAKGYIADRLKDFLVEKGVKSAIINLGGNVLCIGEKAKGKPFQIAIRKPEEHSNDVVKILNIDGLSVVSSGVYERYFDIDGVHYHHILNPRTGYPYQNGITSVTIVGPSSAECDALSTTVFSLGQEAGMALLNRTEGYYGYMILEDGTMLTSEGAQPGKNP</sequence>
<evidence type="ECO:0000313" key="13">
    <source>
        <dbReference type="Proteomes" id="UP000018466"/>
    </source>
</evidence>
<dbReference type="PANTHER" id="PTHR30040">
    <property type="entry name" value="THIAMINE BIOSYNTHESIS LIPOPROTEIN APBE"/>
    <property type="match status" value="1"/>
</dbReference>
<dbReference type="PANTHER" id="PTHR30040:SF2">
    <property type="entry name" value="FAD:PROTEIN FMN TRANSFERASE"/>
    <property type="match status" value="1"/>
</dbReference>
<comment type="caution">
    <text evidence="12">The sequence shown here is derived from an EMBL/GenBank/DDBJ whole genome shotgun (WGS) entry which is preliminary data.</text>
</comment>
<evidence type="ECO:0000256" key="5">
    <source>
        <dbReference type="ARBA" id="ARBA00022723"/>
    </source>
</evidence>
<dbReference type="Gene3D" id="3.10.520.10">
    <property type="entry name" value="ApbE-like domains"/>
    <property type="match status" value="1"/>
</dbReference>
<keyword evidence="4 10" id="KW-0808">Transferase</keyword>
<dbReference type="RefSeq" id="WP_009531995.1">
    <property type="nucleotide sequence ID" value="NZ_JH590861.1"/>
</dbReference>
<reference evidence="12 13" key="1">
    <citation type="submission" date="2011-10" db="EMBL/GenBank/DDBJ databases">
        <title>The Genome Sequence of Lachnospiraceae bacterium ACC2.</title>
        <authorList>
            <consortium name="The Broad Institute Genome Sequencing Platform"/>
            <person name="Earl A."/>
            <person name="Ward D."/>
            <person name="Feldgarden M."/>
            <person name="Gevers D."/>
            <person name="Sizova M."/>
            <person name="Hazen A."/>
            <person name="Epstein S."/>
            <person name="Young S.K."/>
            <person name="Zeng Q."/>
            <person name="Gargeya S."/>
            <person name="Fitzgerald M."/>
            <person name="Haas B."/>
            <person name="Abouelleil A."/>
            <person name="Alvarado L."/>
            <person name="Arachchi H.M."/>
            <person name="Berlin A."/>
            <person name="Brown A."/>
            <person name="Chapman S.B."/>
            <person name="Chen Z."/>
            <person name="Dunbar C."/>
            <person name="Freedman E."/>
            <person name="Gearin G."/>
            <person name="Goldberg J."/>
            <person name="Griggs A."/>
            <person name="Gujja S."/>
            <person name="Heiman D."/>
            <person name="Howarth C."/>
            <person name="Larson L."/>
            <person name="Lui A."/>
            <person name="MacDonald P.J.P."/>
            <person name="Montmayeur A."/>
            <person name="Murphy C."/>
            <person name="Neiman D."/>
            <person name="Pearson M."/>
            <person name="Priest M."/>
            <person name="Roberts A."/>
            <person name="Saif S."/>
            <person name="Shea T."/>
            <person name="Shenoy N."/>
            <person name="Sisk P."/>
            <person name="Stolte C."/>
            <person name="Sykes S."/>
            <person name="Wortman J."/>
            <person name="Nusbaum C."/>
            <person name="Birren B."/>
        </authorList>
    </citation>
    <scope>NUCLEOTIDE SEQUENCE [LARGE SCALE GENOMIC DNA]</scope>
    <source>
        <strain evidence="12 13">ACC2</strain>
    </source>
</reference>
<keyword evidence="6 10" id="KW-0274">FAD</keyword>
<dbReference type="GO" id="GO:0046872">
    <property type="term" value="F:metal ion binding"/>
    <property type="evidence" value="ECO:0007669"/>
    <property type="project" value="UniProtKB-UniRule"/>
</dbReference>
<keyword evidence="7 10" id="KW-0460">Magnesium</keyword>
<evidence type="ECO:0000313" key="12">
    <source>
        <dbReference type="EMBL" id="EHO17976.1"/>
    </source>
</evidence>
<dbReference type="PIRSF" id="PIRSF006268">
    <property type="entry name" value="ApbE"/>
    <property type="match status" value="1"/>
</dbReference>
<evidence type="ECO:0000256" key="1">
    <source>
        <dbReference type="ARBA" id="ARBA00011955"/>
    </source>
</evidence>
<comment type="catalytic activity">
    <reaction evidence="9 10">
        <text>L-threonyl-[protein] + FAD = FMN-L-threonyl-[protein] + AMP + H(+)</text>
        <dbReference type="Rhea" id="RHEA:36847"/>
        <dbReference type="Rhea" id="RHEA-COMP:11060"/>
        <dbReference type="Rhea" id="RHEA-COMP:11061"/>
        <dbReference type="ChEBI" id="CHEBI:15378"/>
        <dbReference type="ChEBI" id="CHEBI:30013"/>
        <dbReference type="ChEBI" id="CHEBI:57692"/>
        <dbReference type="ChEBI" id="CHEBI:74257"/>
        <dbReference type="ChEBI" id="CHEBI:456215"/>
        <dbReference type="EC" id="2.7.1.180"/>
    </reaction>
</comment>
<keyword evidence="3 10" id="KW-0285">Flavoprotein</keyword>
<dbReference type="InterPro" id="IPR003374">
    <property type="entry name" value="ApbE-like_sf"/>
</dbReference>
<evidence type="ECO:0000256" key="4">
    <source>
        <dbReference type="ARBA" id="ARBA00022679"/>
    </source>
</evidence>
<evidence type="ECO:0000256" key="8">
    <source>
        <dbReference type="ARBA" id="ARBA00031306"/>
    </source>
</evidence>
<feature type="binding site" evidence="11">
    <location>
        <position position="175"/>
    </location>
    <ligand>
        <name>Mg(2+)</name>
        <dbReference type="ChEBI" id="CHEBI:18420"/>
    </ligand>
</feature>
<feature type="binding site" evidence="11">
    <location>
        <position position="293"/>
    </location>
    <ligand>
        <name>Mg(2+)</name>
        <dbReference type="ChEBI" id="CHEBI:18420"/>
    </ligand>
</feature>
<accession>A0AA36Y6C0</accession>
<protein>
    <recommendedName>
        <fullName evidence="2 10">FAD:protein FMN transferase</fullName>
        <ecNumber evidence="1 10">2.7.1.180</ecNumber>
    </recommendedName>
    <alternativeName>
        <fullName evidence="8 10">Flavin transferase</fullName>
    </alternativeName>
</protein>
<evidence type="ECO:0000256" key="11">
    <source>
        <dbReference type="PIRSR" id="PIRSR006268-2"/>
    </source>
</evidence>
<dbReference type="SUPFAM" id="SSF143631">
    <property type="entry name" value="ApbE-like"/>
    <property type="match status" value="1"/>
</dbReference>
<proteinExistence type="inferred from homology"/>
<comment type="similarity">
    <text evidence="10">Belongs to the ApbE family.</text>
</comment>
<dbReference type="Proteomes" id="UP000018466">
    <property type="component" value="Unassembled WGS sequence"/>
</dbReference>
<gene>
    <name evidence="12" type="ORF">HMPREF9623_00160</name>
</gene>
<evidence type="ECO:0000256" key="6">
    <source>
        <dbReference type="ARBA" id="ARBA00022827"/>
    </source>
</evidence>
<evidence type="ECO:0000256" key="9">
    <source>
        <dbReference type="ARBA" id="ARBA00048540"/>
    </source>
</evidence>
<keyword evidence="13" id="KW-1185">Reference proteome</keyword>
<evidence type="ECO:0000256" key="10">
    <source>
        <dbReference type="PIRNR" id="PIRNR006268"/>
    </source>
</evidence>
<dbReference type="GO" id="GO:0016740">
    <property type="term" value="F:transferase activity"/>
    <property type="evidence" value="ECO:0007669"/>
    <property type="project" value="UniProtKB-UniRule"/>
</dbReference>
<name>A0AA36Y6C0_9FIRM</name>
<comment type="cofactor">
    <cofactor evidence="11">
        <name>Mg(2+)</name>
        <dbReference type="ChEBI" id="CHEBI:18420"/>
    </cofactor>
    <cofactor evidence="11">
        <name>Mn(2+)</name>
        <dbReference type="ChEBI" id="CHEBI:29035"/>
    </cofactor>
    <text evidence="11">Magnesium. Can also use manganese.</text>
</comment>
<organism evidence="12 13">
    <name type="scientific">Stomatobaculum longum</name>
    <dbReference type="NCBI Taxonomy" id="796942"/>
    <lineage>
        <taxon>Bacteria</taxon>
        <taxon>Bacillati</taxon>
        <taxon>Bacillota</taxon>
        <taxon>Clostridia</taxon>
        <taxon>Lachnospirales</taxon>
        <taxon>Lachnospiraceae</taxon>
        <taxon>Stomatobaculum</taxon>
    </lineage>
</organism>